<evidence type="ECO:0000259" key="1">
    <source>
        <dbReference type="Pfam" id="PF00534"/>
    </source>
</evidence>
<dbReference type="Gene3D" id="3.40.50.2000">
    <property type="entry name" value="Glycogen Phosphorylase B"/>
    <property type="match status" value="2"/>
</dbReference>
<accession>A0A9X5EAY8</accession>
<keyword evidence="3" id="KW-1185">Reference proteome</keyword>
<gene>
    <name evidence="2" type="ORF">QH73_0026245</name>
</gene>
<feature type="domain" description="Glycosyl transferase family 1" evidence="1">
    <location>
        <begin position="191"/>
        <end position="329"/>
    </location>
</feature>
<dbReference type="InterPro" id="IPR050194">
    <property type="entry name" value="Glycosyltransferase_grp1"/>
</dbReference>
<name>A0A9X5EAY8_9CYAN</name>
<sequence length="373" mass="43084">MCVAIAHDQLSLMGGIAGSEKVLLALRKLFSDAPVYTTLYNSEKIPDFFSQWDIRPSFIQKLPGAKTHYQMYLPLMPTAVEQLNFDGYDLVISSHHSVIKGIITPPETLHICYCHSPMRYAWDLYHLYLKNDVKQWQKPLVPWLMNYLRTWDRVSADRVDEFIANSHHVARRIKKYYRREAKVIYPPVDIRRFISTNTSEDFYLMVGRIVAYKRHDLAIEAFNKNGRNLIIIGDGPERSRLESPAKKNIKFLGRQSDDMIVDYMQRCRGFIFPGEEDFGIAPVEAMACGKPVIAYKKGGAIETVVEGVTGIFFVEATADSLNEAILALERVTWSSEQIATHTTLFSQERFSREIIDFLEIQLNRHQKRITEYF</sequence>
<dbReference type="EMBL" id="JTJC03000017">
    <property type="protein sequence ID" value="NHC38078.1"/>
    <property type="molecule type" value="Genomic_DNA"/>
</dbReference>
<dbReference type="Pfam" id="PF00534">
    <property type="entry name" value="Glycos_transf_1"/>
    <property type="match status" value="1"/>
</dbReference>
<evidence type="ECO:0000313" key="3">
    <source>
        <dbReference type="Proteomes" id="UP000031532"/>
    </source>
</evidence>
<dbReference type="OrthoDB" id="9801609at2"/>
<dbReference type="Proteomes" id="UP000031532">
    <property type="component" value="Unassembled WGS sequence"/>
</dbReference>
<dbReference type="GO" id="GO:0016757">
    <property type="term" value="F:glycosyltransferase activity"/>
    <property type="evidence" value="ECO:0007669"/>
    <property type="project" value="InterPro"/>
</dbReference>
<protein>
    <submittedName>
        <fullName evidence="2">Glycosyltransferase family 4 protein</fullName>
    </submittedName>
</protein>
<reference evidence="2 3" key="1">
    <citation type="journal article" date="2015" name="Genome Announc.">
        <title>Draft Genome Sequence of the Terrestrial Cyanobacterium Scytonema millei VB511283, Isolated from Eastern India.</title>
        <authorList>
            <person name="Sen D."/>
            <person name="Chandrababunaidu M.M."/>
            <person name="Singh D."/>
            <person name="Sanghi N."/>
            <person name="Ghorai A."/>
            <person name="Mishra G.P."/>
            <person name="Madduluri M."/>
            <person name="Adhikary S.P."/>
            <person name="Tripathy S."/>
        </authorList>
    </citation>
    <scope>NUCLEOTIDE SEQUENCE [LARGE SCALE GENOMIC DNA]</scope>
    <source>
        <strain evidence="2 3">VB511283</strain>
    </source>
</reference>
<dbReference type="SUPFAM" id="SSF53756">
    <property type="entry name" value="UDP-Glycosyltransferase/glycogen phosphorylase"/>
    <property type="match status" value="1"/>
</dbReference>
<organism evidence="2 3">
    <name type="scientific">Scytonema millei VB511283</name>
    <dbReference type="NCBI Taxonomy" id="1245923"/>
    <lineage>
        <taxon>Bacteria</taxon>
        <taxon>Bacillati</taxon>
        <taxon>Cyanobacteriota</taxon>
        <taxon>Cyanophyceae</taxon>
        <taxon>Nostocales</taxon>
        <taxon>Scytonemataceae</taxon>
        <taxon>Scytonema</taxon>
    </lineage>
</organism>
<comment type="caution">
    <text evidence="2">The sequence shown here is derived from an EMBL/GenBank/DDBJ whole genome shotgun (WGS) entry which is preliminary data.</text>
</comment>
<dbReference type="PANTHER" id="PTHR45947:SF3">
    <property type="entry name" value="SULFOQUINOVOSYL TRANSFERASE SQD2"/>
    <property type="match status" value="1"/>
</dbReference>
<evidence type="ECO:0000313" key="2">
    <source>
        <dbReference type="EMBL" id="NHC38078.1"/>
    </source>
</evidence>
<dbReference type="AlphaFoldDB" id="A0A9X5EAY8"/>
<dbReference type="InterPro" id="IPR001296">
    <property type="entry name" value="Glyco_trans_1"/>
</dbReference>
<dbReference type="PANTHER" id="PTHR45947">
    <property type="entry name" value="SULFOQUINOVOSYL TRANSFERASE SQD2"/>
    <property type="match status" value="1"/>
</dbReference>
<proteinExistence type="predicted"/>